<dbReference type="Proteomes" id="UP000199267">
    <property type="component" value="Unassembled WGS sequence"/>
</dbReference>
<gene>
    <name evidence="2" type="ORF">SAMN04244573_00074</name>
</gene>
<sequence length="125" mass="13428">MFVIPSAASITTLFVIKTDFYMVKDTGEVRASVQAISPIPAGVTGNGKGFEVTEYAADASVLEHIDFANGPVLCKFESVLRPITNRFGRTTNTQVLTKLIQDQPLRQSAPAPVVAPQKPVDSPKP</sequence>
<evidence type="ECO:0000256" key="1">
    <source>
        <dbReference type="SAM" id="MobiDB-lite"/>
    </source>
</evidence>
<name>A0A1H8YZR7_9GAMM</name>
<accession>A0A1H8YZR7</accession>
<organism evidence="2 3">
    <name type="scientific">Azotobacter beijerinckii</name>
    <dbReference type="NCBI Taxonomy" id="170623"/>
    <lineage>
        <taxon>Bacteria</taxon>
        <taxon>Pseudomonadati</taxon>
        <taxon>Pseudomonadota</taxon>
        <taxon>Gammaproteobacteria</taxon>
        <taxon>Pseudomonadales</taxon>
        <taxon>Pseudomonadaceae</taxon>
        <taxon>Azotobacter</taxon>
    </lineage>
</organism>
<protein>
    <submittedName>
        <fullName evidence="2">Uncharacterized protein</fullName>
    </submittedName>
</protein>
<dbReference type="EMBL" id="FOFJ01000001">
    <property type="protein sequence ID" value="SEP57571.1"/>
    <property type="molecule type" value="Genomic_DNA"/>
</dbReference>
<evidence type="ECO:0000313" key="3">
    <source>
        <dbReference type="Proteomes" id="UP000199267"/>
    </source>
</evidence>
<feature type="compositionally biased region" description="Low complexity" evidence="1">
    <location>
        <begin position="109"/>
        <end position="125"/>
    </location>
</feature>
<dbReference type="AlphaFoldDB" id="A0A1H8YZR7"/>
<feature type="region of interest" description="Disordered" evidence="1">
    <location>
        <begin position="101"/>
        <end position="125"/>
    </location>
</feature>
<dbReference type="RefSeq" id="WP_090618667.1">
    <property type="nucleotide sequence ID" value="NZ_FOFJ01000001.1"/>
</dbReference>
<proteinExistence type="predicted"/>
<reference evidence="2 3" key="1">
    <citation type="submission" date="2016-10" db="EMBL/GenBank/DDBJ databases">
        <authorList>
            <person name="de Groot N.N."/>
        </authorList>
    </citation>
    <scope>NUCLEOTIDE SEQUENCE [LARGE SCALE GENOMIC DNA]</scope>
    <source>
        <strain evidence="2 3">DSM 378</strain>
    </source>
</reference>
<evidence type="ECO:0000313" key="2">
    <source>
        <dbReference type="EMBL" id="SEP57571.1"/>
    </source>
</evidence>